<keyword evidence="1" id="KW-0677">Repeat</keyword>
<dbReference type="SUPFAM" id="SSF51197">
    <property type="entry name" value="Clavaminate synthase-like"/>
    <property type="match status" value="1"/>
</dbReference>
<feature type="transmembrane region" description="Helical" evidence="4">
    <location>
        <begin position="563"/>
        <end position="584"/>
    </location>
</feature>
<dbReference type="Pfam" id="PF10559">
    <property type="entry name" value="Plug_translocon"/>
    <property type="match status" value="1"/>
</dbReference>
<evidence type="ECO:0000313" key="7">
    <source>
        <dbReference type="Proteomes" id="UP000601435"/>
    </source>
</evidence>
<dbReference type="Gene3D" id="1.10.3370.10">
    <property type="entry name" value="SecY subunit domain"/>
    <property type="match status" value="1"/>
</dbReference>
<dbReference type="SUPFAM" id="SSF103491">
    <property type="entry name" value="Preprotein translocase SecY subunit"/>
    <property type="match status" value="1"/>
</dbReference>
<dbReference type="Gene3D" id="2.60.120.650">
    <property type="entry name" value="Cupin"/>
    <property type="match status" value="1"/>
</dbReference>
<dbReference type="PROSITE" id="PS50088">
    <property type="entry name" value="ANK_REPEAT"/>
    <property type="match status" value="3"/>
</dbReference>
<dbReference type="Gene3D" id="1.25.40.20">
    <property type="entry name" value="Ankyrin repeat-containing domain"/>
    <property type="match status" value="3"/>
</dbReference>
<evidence type="ECO:0000256" key="3">
    <source>
        <dbReference type="PROSITE-ProRule" id="PRU00023"/>
    </source>
</evidence>
<dbReference type="PROSITE" id="PS50297">
    <property type="entry name" value="ANK_REP_REGION"/>
    <property type="match status" value="2"/>
</dbReference>
<gene>
    <name evidence="6" type="primary">sec61aa</name>
    <name evidence="6" type="ORF">SNEC2469_LOCUS6381</name>
</gene>
<dbReference type="InterPro" id="IPR002110">
    <property type="entry name" value="Ankyrin_rpt"/>
</dbReference>
<feature type="repeat" description="ANK" evidence="3">
    <location>
        <begin position="447"/>
        <end position="479"/>
    </location>
</feature>
<evidence type="ECO:0000256" key="1">
    <source>
        <dbReference type="ARBA" id="ARBA00022737"/>
    </source>
</evidence>
<dbReference type="PANTHER" id="PTHR24166:SF48">
    <property type="entry name" value="PROTEIN VAPYRIN"/>
    <property type="match status" value="1"/>
</dbReference>
<feature type="repeat" description="ANK" evidence="3">
    <location>
        <begin position="480"/>
        <end position="512"/>
    </location>
</feature>
<dbReference type="InterPro" id="IPR023201">
    <property type="entry name" value="SecY_dom_sf"/>
</dbReference>
<evidence type="ECO:0000259" key="5">
    <source>
        <dbReference type="PROSITE" id="PS51184"/>
    </source>
</evidence>
<dbReference type="EMBL" id="CAJNJA010011237">
    <property type="protein sequence ID" value="CAE7268437.1"/>
    <property type="molecule type" value="Genomic_DNA"/>
</dbReference>
<keyword evidence="7" id="KW-1185">Reference proteome</keyword>
<feature type="domain" description="JmjC" evidence="5">
    <location>
        <begin position="92"/>
        <end position="244"/>
    </location>
</feature>
<dbReference type="AlphaFoldDB" id="A0A812MVH5"/>
<evidence type="ECO:0000256" key="4">
    <source>
        <dbReference type="SAM" id="Phobius"/>
    </source>
</evidence>
<keyword evidence="4" id="KW-0472">Membrane</keyword>
<dbReference type="InterPro" id="IPR003347">
    <property type="entry name" value="JmjC_dom"/>
</dbReference>
<dbReference type="PROSITE" id="PS51184">
    <property type="entry name" value="JMJC"/>
    <property type="match status" value="1"/>
</dbReference>
<accession>A0A812MVH5</accession>
<dbReference type="Pfam" id="PF12796">
    <property type="entry name" value="Ank_2"/>
    <property type="match status" value="3"/>
</dbReference>
<dbReference type="Proteomes" id="UP000601435">
    <property type="component" value="Unassembled WGS sequence"/>
</dbReference>
<dbReference type="PANTHER" id="PTHR24166">
    <property type="entry name" value="ROLLING PEBBLES, ISOFORM B"/>
    <property type="match status" value="1"/>
</dbReference>
<dbReference type="SMART" id="SM00248">
    <property type="entry name" value="ANK"/>
    <property type="match status" value="7"/>
</dbReference>
<protein>
    <submittedName>
        <fullName evidence="6">Sec61aa protein</fullName>
    </submittedName>
</protein>
<keyword evidence="4" id="KW-0812">Transmembrane</keyword>
<proteinExistence type="predicted"/>
<feature type="transmembrane region" description="Helical" evidence="4">
    <location>
        <begin position="605"/>
        <end position="627"/>
    </location>
</feature>
<feature type="repeat" description="ANK" evidence="3">
    <location>
        <begin position="382"/>
        <end position="414"/>
    </location>
</feature>
<evidence type="ECO:0000313" key="6">
    <source>
        <dbReference type="EMBL" id="CAE7268437.1"/>
    </source>
</evidence>
<dbReference type="InterPro" id="IPR019561">
    <property type="entry name" value="Translocon_Sec61/SecY_plug_dom"/>
</dbReference>
<reference evidence="6" key="1">
    <citation type="submission" date="2021-02" db="EMBL/GenBank/DDBJ databases">
        <authorList>
            <person name="Dougan E. K."/>
            <person name="Rhodes N."/>
            <person name="Thang M."/>
            <person name="Chan C."/>
        </authorList>
    </citation>
    <scope>NUCLEOTIDE SEQUENCE</scope>
</reference>
<comment type="caution">
    <text evidence="6">The sequence shown here is derived from an EMBL/GenBank/DDBJ whole genome shotgun (WGS) entry which is preliminary data.</text>
</comment>
<evidence type="ECO:0000256" key="2">
    <source>
        <dbReference type="ARBA" id="ARBA00023043"/>
    </source>
</evidence>
<dbReference type="InterPro" id="IPR036770">
    <property type="entry name" value="Ankyrin_rpt-contain_sf"/>
</dbReference>
<dbReference type="SUPFAM" id="SSF48403">
    <property type="entry name" value="Ankyrin repeat"/>
    <property type="match status" value="1"/>
</dbReference>
<dbReference type="OrthoDB" id="539213at2759"/>
<name>A0A812MVH5_9DINO</name>
<sequence length="643" mass="70400">MKWLLAFPLAATTEIGPRCDFEVVQADLLQEGFESEYVHPILIQGTPWERERASLASFRRVFGNYTVRLTHNLEFQSRAGSKPEANTSTFGEWADSLFQQQSVPYVFEFCAKDLCQQIESTYGIPPYLKSSCLSLYMNTGTIAKGVAFHQHRQTWGWLLAGRKVWYVAPPGTLKFQPHKHVEEERLKSASGVQRCLQEEGEIVFLPRDWWHATFNKAEWNLAIGGQGEISSSAFDAVRGADAAKIRKLPKEEVKGVLQSAVENGHREVLELLISAKARVFPQGREGWTAVHEAASNVGDRKLLEMLVKHKLDLAATDGAGKVVAHHHPSEPVLAFLLEQRAELSAADAGGVTVAHEAAMRGHVASLRLLAQAGISLTDQCSNGATPAHFAAFDGHTGVLQQLLASRADLHALDHAGGSLLHHAASQGQTSALSLLLGEGVRAGPDSFGRTLMHEAAATGFPDAMQLLRQHGQDPDAQDGDGRSVAQYAAEGGHAEVLQQLVSWGVDLRHLDREAVEDPAVLELLSELCAAMGKFRLIELVRPCMCVLPEVATPDRRIPFREKILWTGISLFVFLVCCQIPLYGISANKSTDPFYWMRVILASNRGTLMELGISPIVTSGLLGAFFFWGGGGGRSSLYYDFPEP</sequence>
<keyword evidence="4" id="KW-1133">Transmembrane helix</keyword>
<keyword evidence="2 3" id="KW-0040">ANK repeat</keyword>
<organism evidence="6 7">
    <name type="scientific">Symbiodinium necroappetens</name>
    <dbReference type="NCBI Taxonomy" id="1628268"/>
    <lineage>
        <taxon>Eukaryota</taxon>
        <taxon>Sar</taxon>
        <taxon>Alveolata</taxon>
        <taxon>Dinophyceae</taxon>
        <taxon>Suessiales</taxon>
        <taxon>Symbiodiniaceae</taxon>
        <taxon>Symbiodinium</taxon>
    </lineage>
</organism>
<dbReference type="InterPro" id="IPR050889">
    <property type="entry name" value="Dendritic_Spine_Reg/Scaffold"/>
</dbReference>